<organism evidence="1 2">
    <name type="scientific">Musa troglodytarum</name>
    <name type="common">fe'i banana</name>
    <dbReference type="NCBI Taxonomy" id="320322"/>
    <lineage>
        <taxon>Eukaryota</taxon>
        <taxon>Viridiplantae</taxon>
        <taxon>Streptophyta</taxon>
        <taxon>Embryophyta</taxon>
        <taxon>Tracheophyta</taxon>
        <taxon>Spermatophyta</taxon>
        <taxon>Magnoliopsida</taxon>
        <taxon>Liliopsida</taxon>
        <taxon>Zingiberales</taxon>
        <taxon>Musaceae</taxon>
        <taxon>Musa</taxon>
    </lineage>
</organism>
<evidence type="ECO:0000313" key="1">
    <source>
        <dbReference type="EMBL" id="URD75076.1"/>
    </source>
</evidence>
<dbReference type="Proteomes" id="UP001055439">
    <property type="component" value="Chromosome 1"/>
</dbReference>
<dbReference type="AlphaFoldDB" id="A0A9E7JBQ8"/>
<keyword evidence="2" id="KW-1185">Reference proteome</keyword>
<name>A0A9E7JBQ8_9LILI</name>
<dbReference type="EMBL" id="CP097502">
    <property type="protein sequence ID" value="URD75076.1"/>
    <property type="molecule type" value="Genomic_DNA"/>
</dbReference>
<reference evidence="1" key="1">
    <citation type="submission" date="2022-05" db="EMBL/GenBank/DDBJ databases">
        <title>The Musa troglodytarum L. genome provides insights into the mechanism of non-climacteric behaviour and enrichment of carotenoids.</title>
        <authorList>
            <person name="Wang J."/>
        </authorList>
    </citation>
    <scope>NUCLEOTIDE SEQUENCE</scope>
    <source>
        <tissue evidence="1">Leaf</tissue>
    </source>
</reference>
<sequence length="62" mass="7122">MERFEPQPSRVLHGRRRDRWWRKVMTHVVPGGTAGSEAKAPLETLQPKLQAFTSYDNAQSQS</sequence>
<accession>A0A9E7JBQ8</accession>
<evidence type="ECO:0000313" key="2">
    <source>
        <dbReference type="Proteomes" id="UP001055439"/>
    </source>
</evidence>
<gene>
    <name evidence="1" type="ORF">MUK42_36483</name>
</gene>
<proteinExistence type="predicted"/>
<protein>
    <submittedName>
        <fullName evidence="1">Uncharacterized protein</fullName>
    </submittedName>
</protein>